<dbReference type="SUPFAM" id="SSF53901">
    <property type="entry name" value="Thiolase-like"/>
    <property type="match status" value="2"/>
</dbReference>
<keyword evidence="15" id="KW-1185">Reference proteome</keyword>
<dbReference type="InterPro" id="IPR055123">
    <property type="entry name" value="SpnB-like_Rossmann"/>
</dbReference>
<dbReference type="SMART" id="SM01294">
    <property type="entry name" value="PKS_PP_betabranch"/>
    <property type="match status" value="2"/>
</dbReference>
<keyword evidence="4" id="KW-0597">Phosphoprotein</keyword>
<dbReference type="SMART" id="SM00825">
    <property type="entry name" value="PKS_KS"/>
    <property type="match status" value="2"/>
</dbReference>
<evidence type="ECO:0000256" key="3">
    <source>
        <dbReference type="ARBA" id="ARBA00022450"/>
    </source>
</evidence>
<dbReference type="PROSITE" id="PS52019">
    <property type="entry name" value="PKS_MFAS_DH"/>
    <property type="match status" value="2"/>
</dbReference>
<dbReference type="Proteomes" id="UP000450000">
    <property type="component" value="Unassembled WGS sequence"/>
</dbReference>
<feature type="region of interest" description="N-terminal hotdog fold" evidence="9">
    <location>
        <begin position="934"/>
        <end position="1060"/>
    </location>
</feature>
<dbReference type="InterPro" id="IPR016036">
    <property type="entry name" value="Malonyl_transacylase_ACP-bd"/>
</dbReference>
<keyword evidence="8" id="KW-0012">Acyltransferase</keyword>
<evidence type="ECO:0000256" key="6">
    <source>
        <dbReference type="ARBA" id="ARBA00023194"/>
    </source>
</evidence>
<dbReference type="Pfam" id="PF08659">
    <property type="entry name" value="KR"/>
    <property type="match status" value="2"/>
</dbReference>
<dbReference type="Pfam" id="PF02801">
    <property type="entry name" value="Ketoacyl-synt_C"/>
    <property type="match status" value="2"/>
</dbReference>
<organism evidence="14 15">
    <name type="scientific">Streptomyces kaniharaensis</name>
    <dbReference type="NCBI Taxonomy" id="212423"/>
    <lineage>
        <taxon>Bacteria</taxon>
        <taxon>Bacillati</taxon>
        <taxon>Actinomycetota</taxon>
        <taxon>Actinomycetes</taxon>
        <taxon>Kitasatosporales</taxon>
        <taxon>Streptomycetaceae</taxon>
        <taxon>Streptomyces</taxon>
    </lineage>
</organism>
<feature type="region of interest" description="Disordered" evidence="10">
    <location>
        <begin position="2785"/>
        <end position="2807"/>
    </location>
</feature>
<comment type="caution">
    <text evidence="14">The sequence shown here is derived from an EMBL/GenBank/DDBJ whole genome shotgun (WGS) entry which is preliminary data.</text>
</comment>
<dbReference type="InterPro" id="IPR014043">
    <property type="entry name" value="Acyl_transferase_dom"/>
</dbReference>
<feature type="active site" description="Proton acceptor; for dehydratase activity" evidence="9">
    <location>
        <position position="967"/>
    </location>
</feature>
<dbReference type="InterPro" id="IPR020806">
    <property type="entry name" value="PKS_PP-bd"/>
</dbReference>
<dbReference type="InterPro" id="IPR020841">
    <property type="entry name" value="PKS_Beta-ketoAc_synthase_dom"/>
</dbReference>
<dbReference type="SMART" id="SM00826">
    <property type="entry name" value="PKS_DH"/>
    <property type="match status" value="2"/>
</dbReference>
<proteinExistence type="predicted"/>
<dbReference type="Pfam" id="PF21089">
    <property type="entry name" value="PKS_DH_N"/>
    <property type="match status" value="2"/>
</dbReference>
<dbReference type="Pfam" id="PF14765">
    <property type="entry name" value="PS-DH"/>
    <property type="match status" value="2"/>
</dbReference>
<dbReference type="InterPro" id="IPR036736">
    <property type="entry name" value="ACP-like_sf"/>
</dbReference>
<accession>A0A6N7KWF2</accession>
<feature type="active site" description="Proton donor; for dehydratase activity" evidence="9">
    <location>
        <position position="1136"/>
    </location>
</feature>
<dbReference type="SMART" id="SM00823">
    <property type="entry name" value="PKS_PP"/>
    <property type="match status" value="2"/>
</dbReference>
<evidence type="ECO:0000256" key="9">
    <source>
        <dbReference type="PROSITE-ProRule" id="PRU01363"/>
    </source>
</evidence>
<dbReference type="SMART" id="SM00822">
    <property type="entry name" value="PKS_KR"/>
    <property type="match status" value="2"/>
</dbReference>
<dbReference type="InterPro" id="IPR020807">
    <property type="entry name" value="PKS_DH"/>
</dbReference>
<dbReference type="Pfam" id="PF08990">
    <property type="entry name" value="Docking"/>
    <property type="match status" value="1"/>
</dbReference>
<evidence type="ECO:0000256" key="1">
    <source>
        <dbReference type="ARBA" id="ARBA00001957"/>
    </source>
</evidence>
<dbReference type="GO" id="GO:0006633">
    <property type="term" value="P:fatty acid biosynthetic process"/>
    <property type="evidence" value="ECO:0007669"/>
    <property type="project" value="InterPro"/>
</dbReference>
<dbReference type="PROSITE" id="PS00606">
    <property type="entry name" value="KS3_1"/>
    <property type="match status" value="2"/>
</dbReference>
<dbReference type="Gene3D" id="3.40.366.10">
    <property type="entry name" value="Malonyl-Coenzyme A Acyl Carrier Protein, domain 2"/>
    <property type="match status" value="2"/>
</dbReference>
<dbReference type="InterPro" id="IPR049552">
    <property type="entry name" value="PKS_DH_N"/>
</dbReference>
<dbReference type="CDD" id="cd08952">
    <property type="entry name" value="KR_1_SDR_x"/>
    <property type="match status" value="1"/>
</dbReference>
<feature type="domain" description="Carrier" evidence="11">
    <location>
        <begin position="3485"/>
        <end position="3560"/>
    </location>
</feature>
<feature type="region of interest" description="C-terminal hotdog fold" evidence="9">
    <location>
        <begin position="1078"/>
        <end position="1213"/>
    </location>
</feature>
<keyword evidence="3" id="KW-0596">Phosphopantetheine</keyword>
<evidence type="ECO:0000259" key="12">
    <source>
        <dbReference type="PROSITE" id="PS52004"/>
    </source>
</evidence>
<dbReference type="CDD" id="cd00833">
    <property type="entry name" value="PKS"/>
    <property type="match status" value="2"/>
</dbReference>
<dbReference type="SUPFAM" id="SSF51735">
    <property type="entry name" value="NAD(P)-binding Rossmann-fold domains"/>
    <property type="match status" value="4"/>
</dbReference>
<feature type="domain" description="Ketosynthase family 3 (KS3)" evidence="12">
    <location>
        <begin position="1794"/>
        <end position="2220"/>
    </location>
</feature>
<dbReference type="InterPro" id="IPR006162">
    <property type="entry name" value="Ppantetheine_attach_site"/>
</dbReference>
<dbReference type="InterPro" id="IPR001227">
    <property type="entry name" value="Ac_transferase_dom_sf"/>
</dbReference>
<dbReference type="FunFam" id="3.40.366.10:FF:000002">
    <property type="entry name" value="Probable polyketide synthase 2"/>
    <property type="match status" value="2"/>
</dbReference>
<dbReference type="PROSITE" id="PS50075">
    <property type="entry name" value="CARRIER"/>
    <property type="match status" value="2"/>
</dbReference>
<dbReference type="FunFam" id="1.10.1200.10:FF:000007">
    <property type="entry name" value="Probable polyketide synthase pks17"/>
    <property type="match status" value="2"/>
</dbReference>
<feature type="active site" description="Proton acceptor; for dehydratase activity" evidence="9">
    <location>
        <position position="2724"/>
    </location>
</feature>
<dbReference type="EMBL" id="WBOF01000001">
    <property type="protein sequence ID" value="MQS14939.1"/>
    <property type="molecule type" value="Genomic_DNA"/>
</dbReference>
<dbReference type="GO" id="GO:0004315">
    <property type="term" value="F:3-oxoacyl-[acyl-carrier-protein] synthase activity"/>
    <property type="evidence" value="ECO:0007669"/>
    <property type="project" value="InterPro"/>
</dbReference>
<dbReference type="Gene3D" id="1.10.1200.10">
    <property type="entry name" value="ACP-like"/>
    <property type="match status" value="2"/>
</dbReference>
<dbReference type="Gene3D" id="3.40.50.720">
    <property type="entry name" value="NAD(P)-binding Rossmann-like Domain"/>
    <property type="match status" value="2"/>
</dbReference>
<dbReference type="SUPFAM" id="SSF47336">
    <property type="entry name" value="ACP-like"/>
    <property type="match status" value="2"/>
</dbReference>
<sequence>MSEEKLRGYLKKVTTELHRTRQRLRELEDAEHEPIAIIGIGCRFPGGVTSPQDLWQLVADEVDAVSEFPANRGWDREGLYDPQGAVPGTCYTRNGAFLYDADEFDPEFFGISPREALALDPQHRLLLETSWEAFERAGIDPSTVRGSRTGVFAGLMYHDYGGRLLRAPESLEGHVRIGSQGGVASGRVAYTFGLQGPTLSVDTACSSSLVALHLAVRSLRAGECTMALAGGVTVMATPQMLVEFSKQRGLSPDGRCKSFAKAADGTGWAEGAGMILVERLSDARRNGHPVLAVIRGTAVNQDGASNGLTAPNGPAQEQVIRDALADALLGPADIDVVEAHGTGTVLGDPIEAEALIAAYGQDRPADRPLRLGSLKSNIGHAQAAAGVGGVIKMVEAIRHGVMPKSLHIDEPSPHIDWAGGAVSLLTEPTAWPETGAPRRAAVSSFGLGGTNAHLVLEQADEEETEAEAAQAQALPALPWLLSARTEAGLREQAERLLAEVERRPELRPEDVAHTLAAGRSRFELGGAVVGRDRAELVDALTAFLARDRRADLVTTDAGRTAWLFSGQGAQRPGMARELYAAAPEFARLLDEVCAELDRHLDRPLRELMFAEADSAEAALLNETQYTQCALFAVEVALHRLLAQWAPAPDFLIGHSVGELAAAHVAGVLTLEDACTLVAARGRLMQALPGGGAMAAVEAAEAEVLAALAGREQQVTIAAVNGPRSVVVSGDEDAVAELVAQWREQGRRTSRLRVSHAFHSPRMDAMLEDFRAVAAGLVFSPPSIPVVSNLTGRTADAAELCTPDYWVRHIREAVRFADGIRHLRAEGVTTFVELGPDAVLTALTEEILADGSEDATGDTVCTAVLRRNVPEPVAAVTALAVLAGRGAVVDWAALLPGTHLPELPTYAFQRQSYWVHPAERRAEDVLSAGLRPVGHPLLGAAVRLADDRGGMLLTGRLSAAAQPWLTDHRVHGRILVPGTALAELALRVGTEAGCDRLDELTLEGPLVLDEDGGADLQVSVGAPAADGRCAFRLYSRPQDAAADAEWTRHASGTLAIDEPADEPADDAWEFALAWPPAGAQPLDGAQAYRGFAEAGIEHGPAFRGLRAVWRHGRDLCAEVALDGVGADDFGLHPALWDAALHAIGLGELPEVAAGSLPFSWSGVTLHGGPTDLLRVRISPAGPGTVSLALADGAGQPVASVAALAVRPVPSGALRSTSDALYRLAWSPLPDTAGAAVPEGWAVLGDAVAGPVPAARHLDFAALAAAVDAGAAVPATVLVAVDAARDAASVPQAVRTATGAVLELLHAWSADERFAGSRLVLLTRGAVATGSGSDSDITSDPVQAAVWGLVRSAQTEQPGRYVLVDLDPFDQADASETRVLAAALASGEHQLALRRGAASAARLERGTAGQDATEWDRDGTVLVTGATGALGRLVARHLAAVRGARHLLLVSRQGAAAAGAAELAAELSEAGAQVSFAACDVADRAALAAVLDAIPADRPLTAVVHAAGVTEDATLGAQSGAHLDRVLRPKADAAWHLHELTRDRELAAFVLFSSVASTIGSAGQANYAAANAFLDALARQRRAAGLPAVSVGWGLWELSDGMAGALDEAALRRLERSGLAPIGAEDGLALFDAVLASDEPAPVAARLDRSALTALAEARTLPALFGALVRTPAAREQKPAAAPLSRIARLPEAEQQSALLELVRARTAAVLGHPSADRVDPERNFSELGFDSLIALELRNELTEATGLRMHSTVIFDYPTPTALARHLRGELAGTRQTAATASPAVAQAAARVDADEPLAVIGMACRFPGGVRSPEDLWQLVLDETDAIGPLPEDRGWDLDGLYHPDPDHTGTSYVRDGGFLYDAAGFDADFFGITPREALAMDPQQRLLLETAWEVLERAGIDPASLRGTDAAVFAGLMYHDYATGLATVPDGVEGLLGTGGAGSVASGRIAYTLGLEGPALTVDTACSSALVALHLAGESLRRGECSLALAGGATVMSTPGTFVEFSRQRGLSPDGRCKPFAAGADGTGWAEGAGWILLERLSDARRNGHRVLALVRGSAINQDGASNGLAAPNGPAQERVIRRALEASGLTPAEVDAVEAHGTGTPLGDPIEAHALLSVYGRERQDENPLWVGSVKSNIGHTQAAAGVASVIKTVMAMRHGVLPKSLHIDEPSRHIDWQSGAVSPLTERVEWPRTGRPRRAGVSSFGISGTNAHVLLEQVTEDEPQSAPASSLPVPLLLSARSESALRDQACRLRARLADPAGPAPLDAALSLATTRGALEHRAAVTGAGRAELLDALDALAAGRPSPEVVQGIAGGERKVVFVFPGQGSQWAGMAAELLDTAPVFRARIEECERALAPHTDWSLTEVLTGAPGAASLERVDVVQPVLWAVMVSLAELWRSYGVAPAAVIGHSQGEIAAAAVAGALSLEDAALVVALRSRLIRTALAGKGGMVSVQASQAEVAQRIAPWGERISVAAVNGPRSVVVSGDPEPLERLVEQCEADGVRARRIDVDYASHSAQVESLRAELLELLAPIRPRRCEVAFYSTVEAELLADTSVLDADYWTRNLRRTVRFEETSQLLLADGHSAFVESSPHPVLAIGLQETVLDAGADAVVFGSLRRGEGGLPRFLASLGEAHTRGVRVDWRTVFEGSGARRTDLPTYAFQHRRFWLESTGAGTADVTAAGLTAAGHPLLGAAVDLADGAGRVFTGRLSLHTHPWLADHGVAGTVLVPGTGLLELALRAGAEAGCDRVEELTLQAPLVLPESGAVRVQVTLGAPDATGLRPLGIYSRPDSREDSRPDGDGEERWRCHAAGLLAADPAPAGAQLGAWPPAGAESVDVAGMYDSLAERGYDYGPVFRGVRELWRRDGEYFAEVALNAAEAEQAGAYAVHPALLDAAMHAALVGMFDGERPVLPFSWNRVAVHRAGVPAVRVRIRRDGEHAVSADLVGLDGLPVVSVGSVSGRPVEPEQLSDASARLDRLRYRVRWTPVRPAEAAPVRGTWLVPVPAELVQDGWVLGVVRALEEHGARAVTVPVDGATADRATMARLLDEHPDLSGVLALLAVDEEPHPRHPAVPRGLAGVLALLQALRDGGSALPLWLATRQAVAVAPGEHLASPVQAMVWGLARVAGLEEPRRLIGLIDLPEHLDARVAAHLAAVLGAAGDRQTGDVEYAVRPSGPYVRRLERAAATAAPDTEPWRPAGTVLVTGGTGALGGHAARWLARSGAEHLVLTSRAGADAPGSAELADELRESGAEVTVAACDVADRAALEDLLRTLAEDGRTVRAVVHTAGAGDTFPLADATLAEVATVLAGKAAGAAHLDELLGDDLDAFVLYSSGAGIWGSAGQGAYGAANAYLDALAEHRRGTGLAATAVAWGQWGGGGMADEEIGSRLDRFGVLAMTPETGIAALGAALDRQDVAVVVADMDWKRFYPVYTATRPGPLLRELPDVRRLVAAEKEPDAAADGSADPLAERLAALSAPEGERLVRDLLRAHVAAVVGLAGPDEVEPDRAFRSMGFDSLFAVELRNRLSAATGLRLPATLVFDHPTVAELSAHLYRLAGEGTPPAGAPAPAGNPAEDLDRLEASLLAVGPDEPGHPELVERLRALLAKVAPAEQPAQAAHLADADVDEVLAFIDQELGV</sequence>
<evidence type="ECO:0000313" key="15">
    <source>
        <dbReference type="Proteomes" id="UP000450000"/>
    </source>
</evidence>
<evidence type="ECO:0000259" key="13">
    <source>
        <dbReference type="PROSITE" id="PS52019"/>
    </source>
</evidence>
<dbReference type="InterPro" id="IPR015083">
    <property type="entry name" value="NorB/c/GfsB-D-like_docking"/>
</dbReference>
<evidence type="ECO:0000313" key="14">
    <source>
        <dbReference type="EMBL" id="MQS14939.1"/>
    </source>
</evidence>
<dbReference type="SUPFAM" id="SSF55048">
    <property type="entry name" value="Probable ACP-binding domain of malonyl-CoA ACP transacylase"/>
    <property type="match status" value="2"/>
</dbReference>
<dbReference type="CDD" id="cd08956">
    <property type="entry name" value="KR_3_FAS_SDR_x"/>
    <property type="match status" value="1"/>
</dbReference>
<dbReference type="PROSITE" id="PS00012">
    <property type="entry name" value="PHOSPHOPANTETHEINE"/>
    <property type="match status" value="1"/>
</dbReference>
<dbReference type="SMART" id="SM00827">
    <property type="entry name" value="PKS_AT"/>
    <property type="match status" value="2"/>
</dbReference>
<dbReference type="InterPro" id="IPR014030">
    <property type="entry name" value="Ketoacyl_synth_N"/>
</dbReference>
<dbReference type="Pfam" id="PF00109">
    <property type="entry name" value="ketoacyl-synt"/>
    <property type="match status" value="2"/>
</dbReference>
<dbReference type="Pfam" id="PF00550">
    <property type="entry name" value="PP-binding"/>
    <property type="match status" value="2"/>
</dbReference>
<dbReference type="InterPro" id="IPR049900">
    <property type="entry name" value="PKS_mFAS_DH"/>
</dbReference>
<feature type="compositionally biased region" description="Basic and acidic residues" evidence="10">
    <location>
        <begin position="2793"/>
        <end position="2807"/>
    </location>
</feature>
<dbReference type="InterPro" id="IPR009081">
    <property type="entry name" value="PP-bd_ACP"/>
</dbReference>
<reference evidence="14 15" key="1">
    <citation type="submission" date="2019-09" db="EMBL/GenBank/DDBJ databases">
        <title>Genome Sequences of Streptomyces kaniharaensis ATCC 21070.</title>
        <authorList>
            <person name="Zhu W."/>
            <person name="De Crecy-Lagard V."/>
            <person name="Richards N.G."/>
        </authorList>
    </citation>
    <scope>NUCLEOTIDE SEQUENCE [LARGE SCALE GENOMIC DNA]</scope>
    <source>
        <strain evidence="14 15">SF-557</strain>
    </source>
</reference>
<dbReference type="PROSITE" id="PS52004">
    <property type="entry name" value="KS3_2"/>
    <property type="match status" value="2"/>
</dbReference>
<dbReference type="Gene3D" id="3.30.70.3290">
    <property type="match status" value="2"/>
</dbReference>
<feature type="domain" description="PKS/mFAS DH" evidence="13">
    <location>
        <begin position="934"/>
        <end position="1213"/>
    </location>
</feature>
<dbReference type="InterPro" id="IPR057326">
    <property type="entry name" value="KR_dom"/>
</dbReference>
<keyword evidence="7" id="KW-0511">Multifunctional enzyme</keyword>
<feature type="region of interest" description="N-terminal hotdog fold" evidence="9">
    <location>
        <begin position="2692"/>
        <end position="2824"/>
    </location>
</feature>
<evidence type="ECO:0000256" key="10">
    <source>
        <dbReference type="SAM" id="MobiDB-lite"/>
    </source>
</evidence>
<dbReference type="InterPro" id="IPR013968">
    <property type="entry name" value="PKS_KR"/>
</dbReference>
<dbReference type="InterPro" id="IPR049551">
    <property type="entry name" value="PKS_DH_C"/>
</dbReference>
<dbReference type="OrthoDB" id="9778690at2"/>
<dbReference type="InterPro" id="IPR042104">
    <property type="entry name" value="PKS_dehydratase_sf"/>
</dbReference>
<dbReference type="Gene3D" id="3.40.47.10">
    <property type="match status" value="2"/>
</dbReference>
<feature type="domain" description="PKS/mFAS DH" evidence="13">
    <location>
        <begin position="2692"/>
        <end position="2973"/>
    </location>
</feature>
<dbReference type="Gene3D" id="3.10.129.110">
    <property type="entry name" value="Polyketide synthase dehydratase"/>
    <property type="match status" value="2"/>
</dbReference>
<comment type="cofactor">
    <cofactor evidence="1">
        <name>pantetheine 4'-phosphate</name>
        <dbReference type="ChEBI" id="CHEBI:47942"/>
    </cofactor>
</comment>
<dbReference type="InterPro" id="IPR016039">
    <property type="entry name" value="Thiolase-like"/>
</dbReference>
<feature type="domain" description="Carrier" evidence="11">
    <location>
        <begin position="1695"/>
        <end position="1770"/>
    </location>
</feature>
<dbReference type="InterPro" id="IPR036291">
    <property type="entry name" value="NAD(P)-bd_dom_sf"/>
</dbReference>
<name>A0A6N7KWF2_9ACTN</name>
<dbReference type="SUPFAM" id="SSF52151">
    <property type="entry name" value="FabD/lysophospholipase-like"/>
    <property type="match status" value="2"/>
</dbReference>
<protein>
    <submittedName>
        <fullName evidence="14">SDR family NAD(P)-dependent oxidoreductase</fullName>
    </submittedName>
</protein>
<dbReference type="GO" id="GO:0031177">
    <property type="term" value="F:phosphopantetheine binding"/>
    <property type="evidence" value="ECO:0007669"/>
    <property type="project" value="InterPro"/>
</dbReference>
<dbReference type="InterPro" id="IPR014031">
    <property type="entry name" value="Ketoacyl_synth_C"/>
</dbReference>
<dbReference type="Pfam" id="PF16197">
    <property type="entry name" value="KAsynt_C_assoc"/>
    <property type="match status" value="2"/>
</dbReference>
<dbReference type="Pfam" id="PF22953">
    <property type="entry name" value="SpnB_Rossmann"/>
    <property type="match status" value="1"/>
</dbReference>
<feature type="domain" description="Ketosynthase family 3 (KS3)" evidence="12">
    <location>
        <begin position="32"/>
        <end position="458"/>
    </location>
</feature>
<dbReference type="InterPro" id="IPR016035">
    <property type="entry name" value="Acyl_Trfase/lysoPLipase"/>
</dbReference>
<dbReference type="InterPro" id="IPR018201">
    <property type="entry name" value="Ketoacyl_synth_AS"/>
</dbReference>
<evidence type="ECO:0000256" key="7">
    <source>
        <dbReference type="ARBA" id="ARBA00023268"/>
    </source>
</evidence>
<dbReference type="PANTHER" id="PTHR43775">
    <property type="entry name" value="FATTY ACID SYNTHASE"/>
    <property type="match status" value="1"/>
</dbReference>
<dbReference type="GO" id="GO:0033068">
    <property type="term" value="P:macrolide biosynthetic process"/>
    <property type="evidence" value="ECO:0007669"/>
    <property type="project" value="UniProtKB-ARBA"/>
</dbReference>
<comment type="pathway">
    <text evidence="2">Antibiotic biosynthesis.</text>
</comment>
<feature type="active site" description="Proton donor; for dehydratase activity" evidence="9">
    <location>
        <position position="2897"/>
    </location>
</feature>
<dbReference type="GO" id="GO:0004312">
    <property type="term" value="F:fatty acid synthase activity"/>
    <property type="evidence" value="ECO:0007669"/>
    <property type="project" value="TreeGrafter"/>
</dbReference>
<dbReference type="InterPro" id="IPR050091">
    <property type="entry name" value="PKS_NRPS_Biosynth_Enz"/>
</dbReference>
<evidence type="ECO:0000256" key="5">
    <source>
        <dbReference type="ARBA" id="ARBA00022679"/>
    </source>
</evidence>
<evidence type="ECO:0000256" key="8">
    <source>
        <dbReference type="ARBA" id="ARBA00023315"/>
    </source>
</evidence>
<dbReference type="FunFam" id="3.40.47.10:FF:000019">
    <property type="entry name" value="Polyketide synthase type I"/>
    <property type="match status" value="2"/>
</dbReference>
<keyword evidence="6" id="KW-0045">Antibiotic biosynthesis</keyword>
<evidence type="ECO:0000259" key="11">
    <source>
        <dbReference type="PROSITE" id="PS50075"/>
    </source>
</evidence>
<feature type="region of interest" description="C-terminal hotdog fold" evidence="9">
    <location>
        <begin position="2836"/>
        <end position="2973"/>
    </location>
</feature>
<dbReference type="PANTHER" id="PTHR43775:SF51">
    <property type="entry name" value="INACTIVE PHENOLPHTHIOCEROL SYNTHESIS POLYKETIDE SYNTHASE TYPE I PKS1-RELATED"/>
    <property type="match status" value="1"/>
</dbReference>
<evidence type="ECO:0000256" key="2">
    <source>
        <dbReference type="ARBA" id="ARBA00004792"/>
    </source>
</evidence>
<gene>
    <name evidence="14" type="ORF">F7Q99_22415</name>
</gene>
<keyword evidence="5" id="KW-0808">Transferase</keyword>
<dbReference type="Pfam" id="PF00698">
    <property type="entry name" value="Acyl_transf_1"/>
    <property type="match status" value="2"/>
</dbReference>
<evidence type="ECO:0000256" key="4">
    <source>
        <dbReference type="ARBA" id="ARBA00022553"/>
    </source>
</evidence>
<dbReference type="InterPro" id="IPR032821">
    <property type="entry name" value="PKS_assoc"/>
</dbReference>